<evidence type="ECO:0000256" key="4">
    <source>
        <dbReference type="ARBA" id="ARBA00022801"/>
    </source>
</evidence>
<dbReference type="GO" id="GO:0016787">
    <property type="term" value="F:hydrolase activity"/>
    <property type="evidence" value="ECO:0007669"/>
    <property type="project" value="UniProtKB-KW"/>
</dbReference>
<dbReference type="PANTHER" id="PTHR43219:SF1">
    <property type="entry name" value="CRISPR-ASSOCIATED ENDONUCLEASE CAS1"/>
    <property type="match status" value="1"/>
</dbReference>
<evidence type="ECO:0000256" key="5">
    <source>
        <dbReference type="ARBA" id="ARBA00022842"/>
    </source>
</evidence>
<dbReference type="PANTHER" id="PTHR43219">
    <property type="entry name" value="CRISPR-ASSOCIATED ENDONUCLEASE CAS1"/>
    <property type="match status" value="1"/>
</dbReference>
<gene>
    <name evidence="9" type="primary">cas1</name>
    <name evidence="9" type="ORF">MSIBF_A1440004</name>
</gene>
<evidence type="ECO:0000256" key="8">
    <source>
        <dbReference type="ARBA" id="ARBA00023211"/>
    </source>
</evidence>
<dbReference type="GO" id="GO:0003677">
    <property type="term" value="F:DNA binding"/>
    <property type="evidence" value="ECO:0007669"/>
    <property type="project" value="UniProtKB-KW"/>
</dbReference>
<organism evidence="9">
    <name type="scientific">groundwater metagenome</name>
    <dbReference type="NCBI Taxonomy" id="717931"/>
    <lineage>
        <taxon>unclassified sequences</taxon>
        <taxon>metagenomes</taxon>
        <taxon>ecological metagenomes</taxon>
    </lineage>
</organism>
<keyword evidence="2" id="KW-0479">Metal-binding</keyword>
<evidence type="ECO:0000313" key="9">
    <source>
        <dbReference type="EMBL" id="CEG11423.1"/>
    </source>
</evidence>
<dbReference type="GO" id="GO:0043571">
    <property type="term" value="P:maintenance of CRISPR repeat elements"/>
    <property type="evidence" value="ECO:0007669"/>
    <property type="project" value="InterPro"/>
</dbReference>
<dbReference type="InterPro" id="IPR042206">
    <property type="entry name" value="CRISPR-assoc_Cas1_C"/>
</dbReference>
<dbReference type="Pfam" id="PF01867">
    <property type="entry name" value="Cas_Cas1"/>
    <property type="match status" value="1"/>
</dbReference>
<dbReference type="Gene3D" id="3.100.10.20">
    <property type="entry name" value="CRISPR-associated endonuclease Cas1, N-terminal domain"/>
    <property type="match status" value="1"/>
</dbReference>
<dbReference type="InterPro" id="IPR042211">
    <property type="entry name" value="CRISPR-assoc_Cas1_N"/>
</dbReference>
<keyword evidence="6" id="KW-0051">Antiviral defense</keyword>
<keyword evidence="5" id="KW-0460">Magnesium</keyword>
<keyword evidence="4" id="KW-0378">Hydrolase</keyword>
<dbReference type="InterPro" id="IPR019858">
    <property type="entry name" value="CRISPR-assoc_Cas1_HMARI/TNEAP"/>
</dbReference>
<evidence type="ECO:0000256" key="1">
    <source>
        <dbReference type="ARBA" id="ARBA00022722"/>
    </source>
</evidence>
<evidence type="ECO:0000256" key="7">
    <source>
        <dbReference type="ARBA" id="ARBA00023125"/>
    </source>
</evidence>
<dbReference type="CDD" id="cd09722">
    <property type="entry name" value="Cas1_I-B"/>
    <property type="match status" value="1"/>
</dbReference>
<proteinExistence type="inferred from homology"/>
<name>A0A098E686_9ZZZZ</name>
<dbReference type="EMBL" id="CCXY01000051">
    <property type="protein sequence ID" value="CEG11423.1"/>
    <property type="molecule type" value="Genomic_DNA"/>
</dbReference>
<protein>
    <submittedName>
        <fullName evidence="9">CRISPR-associated protein Cas1 1</fullName>
    </submittedName>
</protein>
<keyword evidence="3" id="KW-0255">Endonuclease</keyword>
<dbReference type="AlphaFoldDB" id="A0A098E686"/>
<evidence type="ECO:0000256" key="6">
    <source>
        <dbReference type="ARBA" id="ARBA00023118"/>
    </source>
</evidence>
<dbReference type="Gene3D" id="1.20.120.920">
    <property type="entry name" value="CRISPR-associated endonuclease Cas1, C-terminal domain"/>
    <property type="match status" value="1"/>
</dbReference>
<dbReference type="HAMAP" id="MF_01470">
    <property type="entry name" value="Cas1"/>
    <property type="match status" value="1"/>
</dbReference>
<dbReference type="InterPro" id="IPR002729">
    <property type="entry name" value="CRISPR-assoc_Cas1"/>
</dbReference>
<evidence type="ECO:0000256" key="3">
    <source>
        <dbReference type="ARBA" id="ARBA00022759"/>
    </source>
</evidence>
<dbReference type="GO" id="GO:0004520">
    <property type="term" value="F:DNA endonuclease activity"/>
    <property type="evidence" value="ECO:0007669"/>
    <property type="project" value="InterPro"/>
</dbReference>
<keyword evidence="7" id="KW-0238">DNA-binding</keyword>
<sequence>MKQSLYLINEGILEREGNTIYFIRECEKKAIPINNISEILCLARVSLRSGAIAFLFENCVPVHFLNMYGHYTGSLYPKDFLIAGKVLVKQVAFCLDSMKRLNIAKEFVRGIKYNTLKTLKYYSNRGKDINFEYIENLNPDEATDIPTLMSIEGKIWDNYYKNFNEILKNFEFTNRERRPPTNEINALISFGNSLLYSTTLSEIYNTYLNPAISFLHEPQERRYSLALDISEIFKPLLVERIIFKLANKQMLTEKHFENELKGVYLNDEGKRIYLKEYDERLNTTIKHPTLGREVSYRRLIRLECYKIVKHIIEDEEYKCFKMWW</sequence>
<evidence type="ECO:0000256" key="2">
    <source>
        <dbReference type="ARBA" id="ARBA00022723"/>
    </source>
</evidence>
<reference evidence="9" key="1">
    <citation type="submission" date="2014-09" db="EMBL/GenBank/DDBJ databases">
        <authorList>
            <person name="Probst J Alexander"/>
        </authorList>
    </citation>
    <scope>NUCLEOTIDE SEQUENCE</scope>
</reference>
<dbReference type="NCBIfam" id="TIGR03641">
    <property type="entry name" value="cas1_HMARI"/>
    <property type="match status" value="1"/>
</dbReference>
<accession>A0A098E686</accession>
<dbReference type="NCBIfam" id="TIGR00287">
    <property type="entry name" value="cas1"/>
    <property type="match status" value="1"/>
</dbReference>
<keyword evidence="1" id="KW-0540">Nuclease</keyword>
<dbReference type="GO" id="GO:0051607">
    <property type="term" value="P:defense response to virus"/>
    <property type="evidence" value="ECO:0007669"/>
    <property type="project" value="UniProtKB-KW"/>
</dbReference>
<keyword evidence="8" id="KW-0464">Manganese</keyword>
<dbReference type="GO" id="GO:0046872">
    <property type="term" value="F:metal ion binding"/>
    <property type="evidence" value="ECO:0007669"/>
    <property type="project" value="UniProtKB-KW"/>
</dbReference>